<feature type="transmembrane region" description="Helical" evidence="1">
    <location>
        <begin position="91"/>
        <end position="114"/>
    </location>
</feature>
<keyword evidence="3" id="KW-0378">Hydrolase</keyword>
<proteinExistence type="predicted"/>
<dbReference type="InterPro" id="IPR003675">
    <property type="entry name" value="Rce1/LyrA-like_dom"/>
</dbReference>
<sequence>MQKLQVLKWFDVVIISMIMFSFFIYSSAIGYFGLKTGAVSLNDNLDFSSSQNYLTILTEIFFLMITFLYLKFRNFDFLVLFEKIKFNIKSVFLGILLFIILAFLMDLCSILMIGFYENLDDVDTDILINFDSSIILFSIVNGFYEEIFFLGICLLVDKKFLPYALFYGLLIRFSFHTYQGMITALEIGFFFGAFVYIFHKYIKNLVPFFIAHAIGDMIGISTSYFWQFLSIFD</sequence>
<evidence type="ECO:0000313" key="4">
    <source>
        <dbReference type="Proteomes" id="UP000476338"/>
    </source>
</evidence>
<dbReference type="RefSeq" id="WP_154570558.1">
    <property type="nucleotide sequence ID" value="NZ_VWSJ01000009.1"/>
</dbReference>
<evidence type="ECO:0000313" key="3">
    <source>
        <dbReference type="EMBL" id="MSN96291.1"/>
    </source>
</evidence>
<keyword evidence="3" id="KW-0482">Metalloprotease</keyword>
<reference evidence="3 4" key="2">
    <citation type="submission" date="2020-03" db="EMBL/GenBank/DDBJ databases">
        <title>Campylobacter portucalensis sp. nov., a new species of Campylobacter isolated from the reproductive tract of bulls.</title>
        <authorList>
            <person name="Silva M.F."/>
            <person name="Pereira G."/>
            <person name="Carneiro C."/>
            <person name="Hemphill A."/>
            <person name="Mateus L."/>
            <person name="Lopes-Da-Costa L."/>
            <person name="Silva E."/>
        </authorList>
    </citation>
    <scope>NUCLEOTIDE SEQUENCE [LARGE SCALE GENOMIC DNA]</scope>
    <source>
        <strain evidence="3 4">FMV-PI01</strain>
    </source>
</reference>
<dbReference type="Pfam" id="PF02517">
    <property type="entry name" value="Rce1-like"/>
    <property type="match status" value="1"/>
</dbReference>
<accession>A0A6L5WKM0</accession>
<feature type="transmembrane region" description="Helical" evidence="1">
    <location>
        <begin position="177"/>
        <end position="199"/>
    </location>
</feature>
<dbReference type="GO" id="GO:0008237">
    <property type="term" value="F:metallopeptidase activity"/>
    <property type="evidence" value="ECO:0007669"/>
    <property type="project" value="UniProtKB-KW"/>
</dbReference>
<comment type="caution">
    <text evidence="3">The sequence shown here is derived from an EMBL/GenBank/DDBJ whole genome shotgun (WGS) entry which is preliminary data.</text>
</comment>
<feature type="transmembrane region" description="Helical" evidence="1">
    <location>
        <begin position="205"/>
        <end position="226"/>
    </location>
</feature>
<keyword evidence="1" id="KW-1133">Transmembrane helix</keyword>
<feature type="domain" description="CAAX prenyl protease 2/Lysostaphin resistance protein A-like" evidence="2">
    <location>
        <begin position="134"/>
        <end position="217"/>
    </location>
</feature>
<dbReference type="GO" id="GO:0006508">
    <property type="term" value="P:proteolysis"/>
    <property type="evidence" value="ECO:0007669"/>
    <property type="project" value="UniProtKB-KW"/>
</dbReference>
<evidence type="ECO:0000256" key="1">
    <source>
        <dbReference type="SAM" id="Phobius"/>
    </source>
</evidence>
<keyword evidence="3" id="KW-0645">Protease</keyword>
<feature type="transmembrane region" description="Helical" evidence="1">
    <location>
        <begin position="12"/>
        <end position="33"/>
    </location>
</feature>
<reference evidence="3 4" key="1">
    <citation type="submission" date="2019-09" db="EMBL/GenBank/DDBJ databases">
        <authorList>
            <person name="Silva M."/>
            <person name="Pereira G."/>
            <person name="Lopes-Da-Costa L."/>
            <person name="Silva E."/>
        </authorList>
    </citation>
    <scope>NUCLEOTIDE SEQUENCE [LARGE SCALE GENOMIC DNA]</scope>
    <source>
        <strain evidence="3 4">FMV-PI01</strain>
    </source>
</reference>
<evidence type="ECO:0000259" key="2">
    <source>
        <dbReference type="Pfam" id="PF02517"/>
    </source>
</evidence>
<gene>
    <name evidence="3" type="ORF">F1B92_03635</name>
</gene>
<name>A0A6L5WKM0_9BACT</name>
<keyword evidence="1" id="KW-0812">Transmembrane</keyword>
<feature type="transmembrane region" description="Helical" evidence="1">
    <location>
        <begin position="53"/>
        <end position="70"/>
    </location>
</feature>
<organism evidence="3 4">
    <name type="scientific">Campylobacter portucalensis</name>
    <dbReference type="NCBI Taxonomy" id="2608384"/>
    <lineage>
        <taxon>Bacteria</taxon>
        <taxon>Pseudomonadati</taxon>
        <taxon>Campylobacterota</taxon>
        <taxon>Epsilonproteobacteria</taxon>
        <taxon>Campylobacterales</taxon>
        <taxon>Campylobacteraceae</taxon>
        <taxon>Campylobacter</taxon>
    </lineage>
</organism>
<keyword evidence="1" id="KW-0472">Membrane</keyword>
<dbReference type="GO" id="GO:0080120">
    <property type="term" value="P:CAAX-box protein maturation"/>
    <property type="evidence" value="ECO:0007669"/>
    <property type="project" value="UniProtKB-ARBA"/>
</dbReference>
<feature type="transmembrane region" description="Helical" evidence="1">
    <location>
        <begin position="134"/>
        <end position="156"/>
    </location>
</feature>
<keyword evidence="4" id="KW-1185">Reference proteome</keyword>
<dbReference type="Proteomes" id="UP000476338">
    <property type="component" value="Unassembled WGS sequence"/>
</dbReference>
<protein>
    <submittedName>
        <fullName evidence="3">CPBP family intramembrane metalloprotease</fullName>
    </submittedName>
</protein>
<dbReference type="GO" id="GO:0004175">
    <property type="term" value="F:endopeptidase activity"/>
    <property type="evidence" value="ECO:0007669"/>
    <property type="project" value="UniProtKB-ARBA"/>
</dbReference>
<dbReference type="EMBL" id="VWSJ01000009">
    <property type="protein sequence ID" value="MSN96291.1"/>
    <property type="molecule type" value="Genomic_DNA"/>
</dbReference>
<dbReference type="AlphaFoldDB" id="A0A6L5WKM0"/>